<protein>
    <submittedName>
        <fullName evidence="1">Uncharacterized protein</fullName>
    </submittedName>
</protein>
<dbReference type="EMBL" id="JACEEZ010013317">
    <property type="protein sequence ID" value="KAG0720155.1"/>
    <property type="molecule type" value="Genomic_DNA"/>
</dbReference>
<gene>
    <name evidence="1" type="ORF">GWK47_049023</name>
</gene>
<keyword evidence="2" id="KW-1185">Reference proteome</keyword>
<sequence>MFHILDTRPTKVRWCWMARERGTSTASPLVNNVLVLHVATLGGYRNPAKCGTPCICALWNTTSAGTSMRCSSESRELIGSGWAGLVWGVCSIHRSQCSTLDAVQPPSVRGEVCYCCPRHPGASHVNQGPGVNPNIKIKRCRTQKFS</sequence>
<proteinExistence type="predicted"/>
<organism evidence="1 2">
    <name type="scientific">Chionoecetes opilio</name>
    <name type="common">Atlantic snow crab</name>
    <name type="synonym">Cancer opilio</name>
    <dbReference type="NCBI Taxonomy" id="41210"/>
    <lineage>
        <taxon>Eukaryota</taxon>
        <taxon>Metazoa</taxon>
        <taxon>Ecdysozoa</taxon>
        <taxon>Arthropoda</taxon>
        <taxon>Crustacea</taxon>
        <taxon>Multicrustacea</taxon>
        <taxon>Malacostraca</taxon>
        <taxon>Eumalacostraca</taxon>
        <taxon>Eucarida</taxon>
        <taxon>Decapoda</taxon>
        <taxon>Pleocyemata</taxon>
        <taxon>Brachyura</taxon>
        <taxon>Eubrachyura</taxon>
        <taxon>Majoidea</taxon>
        <taxon>Majidae</taxon>
        <taxon>Chionoecetes</taxon>
    </lineage>
</organism>
<comment type="caution">
    <text evidence="1">The sequence shown here is derived from an EMBL/GenBank/DDBJ whole genome shotgun (WGS) entry which is preliminary data.</text>
</comment>
<name>A0A8J4YF26_CHIOP</name>
<reference evidence="1" key="1">
    <citation type="submission" date="2020-07" db="EMBL/GenBank/DDBJ databases">
        <title>The High-quality genome of the commercially important snow crab, Chionoecetes opilio.</title>
        <authorList>
            <person name="Jeong J.-H."/>
            <person name="Ryu S."/>
        </authorList>
    </citation>
    <scope>NUCLEOTIDE SEQUENCE</scope>
    <source>
        <strain evidence="1">MADBK_172401_WGS</strain>
        <tissue evidence="1">Digestive gland</tissue>
    </source>
</reference>
<accession>A0A8J4YF26</accession>
<evidence type="ECO:0000313" key="1">
    <source>
        <dbReference type="EMBL" id="KAG0720155.1"/>
    </source>
</evidence>
<evidence type="ECO:0000313" key="2">
    <source>
        <dbReference type="Proteomes" id="UP000770661"/>
    </source>
</evidence>
<dbReference type="Proteomes" id="UP000770661">
    <property type="component" value="Unassembled WGS sequence"/>
</dbReference>
<dbReference type="AlphaFoldDB" id="A0A8J4YF26"/>